<dbReference type="PRINTS" id="PR00309">
    <property type="entry name" value="ARRESTIN"/>
</dbReference>
<comment type="caution">
    <text evidence="4">The sequence shown here is derived from an EMBL/GenBank/DDBJ whole genome shotgun (WGS) entry which is preliminary data.</text>
</comment>
<feature type="region of interest" description="Disordered" evidence="2">
    <location>
        <begin position="124"/>
        <end position="154"/>
    </location>
</feature>
<dbReference type="GO" id="GO:0007165">
    <property type="term" value="P:signal transduction"/>
    <property type="evidence" value="ECO:0007669"/>
    <property type="project" value="InterPro"/>
</dbReference>
<comment type="similarity">
    <text evidence="1">Belongs to the arrestin family.</text>
</comment>
<keyword evidence="5" id="KW-1185">Reference proteome</keyword>
<evidence type="ECO:0000313" key="5">
    <source>
        <dbReference type="Proteomes" id="UP001153954"/>
    </source>
</evidence>
<dbReference type="InterPro" id="IPR014753">
    <property type="entry name" value="Arrestin_N"/>
</dbReference>
<dbReference type="GO" id="GO:0002031">
    <property type="term" value="P:G protein-coupled receptor internalization"/>
    <property type="evidence" value="ECO:0007669"/>
    <property type="project" value="TreeGrafter"/>
</dbReference>
<dbReference type="EMBL" id="CAKOGL010000022">
    <property type="protein sequence ID" value="CAH2100321.1"/>
    <property type="molecule type" value="Genomic_DNA"/>
</dbReference>
<dbReference type="Pfam" id="PF00339">
    <property type="entry name" value="Arrestin_N"/>
    <property type="match status" value="1"/>
</dbReference>
<reference evidence="4" key="1">
    <citation type="submission" date="2022-03" db="EMBL/GenBank/DDBJ databases">
        <authorList>
            <person name="Tunstrom K."/>
        </authorList>
    </citation>
    <scope>NUCLEOTIDE SEQUENCE</scope>
</reference>
<dbReference type="InterPro" id="IPR000698">
    <property type="entry name" value="Arrestin"/>
</dbReference>
<gene>
    <name evidence="4" type="ORF">EEDITHA_LOCUS15202</name>
</gene>
<dbReference type="AlphaFoldDB" id="A0AAU9UL78"/>
<accession>A0AAU9UL78</accession>
<dbReference type="PANTHER" id="PTHR11792:SF18">
    <property type="entry name" value="FI20035P1"/>
    <property type="match status" value="1"/>
</dbReference>
<dbReference type="GO" id="GO:0005737">
    <property type="term" value="C:cytoplasm"/>
    <property type="evidence" value="ECO:0007669"/>
    <property type="project" value="TreeGrafter"/>
</dbReference>
<dbReference type="InterPro" id="IPR014756">
    <property type="entry name" value="Ig_E-set"/>
</dbReference>
<dbReference type="SUPFAM" id="SSF81296">
    <property type="entry name" value="E set domains"/>
    <property type="match status" value="1"/>
</dbReference>
<sequence length="154" mass="17293">MSERIINFGQLTRYGREDEEVMGLKFCNEAIMSLVQIWPVHCNFEKEPNTPLQDALIKRLGANAFPFHLELTPLAPPSVQLVPAKQYHGAPIGTSYDVRAYIAERADEKVSRRNTVRMGIRVLQGPGKSTAMPPVLPQSPHRTLSTLAHHNVLR</sequence>
<dbReference type="GO" id="GO:0001664">
    <property type="term" value="F:G protein-coupled receptor binding"/>
    <property type="evidence" value="ECO:0007669"/>
    <property type="project" value="TreeGrafter"/>
</dbReference>
<protein>
    <recommendedName>
        <fullName evidence="3">Arrestin-like N-terminal domain-containing protein</fullName>
    </recommendedName>
</protein>
<proteinExistence type="inferred from homology"/>
<dbReference type="Proteomes" id="UP001153954">
    <property type="component" value="Unassembled WGS sequence"/>
</dbReference>
<name>A0AAU9UL78_EUPED</name>
<evidence type="ECO:0000313" key="4">
    <source>
        <dbReference type="EMBL" id="CAH2100321.1"/>
    </source>
</evidence>
<dbReference type="Gene3D" id="2.60.40.840">
    <property type="match status" value="1"/>
</dbReference>
<feature type="domain" description="Arrestin-like N-terminal" evidence="3">
    <location>
        <begin position="12"/>
        <end position="118"/>
    </location>
</feature>
<organism evidence="4 5">
    <name type="scientific">Euphydryas editha</name>
    <name type="common">Edith's checkerspot</name>
    <dbReference type="NCBI Taxonomy" id="104508"/>
    <lineage>
        <taxon>Eukaryota</taxon>
        <taxon>Metazoa</taxon>
        <taxon>Ecdysozoa</taxon>
        <taxon>Arthropoda</taxon>
        <taxon>Hexapoda</taxon>
        <taxon>Insecta</taxon>
        <taxon>Pterygota</taxon>
        <taxon>Neoptera</taxon>
        <taxon>Endopterygota</taxon>
        <taxon>Lepidoptera</taxon>
        <taxon>Glossata</taxon>
        <taxon>Ditrysia</taxon>
        <taxon>Papilionoidea</taxon>
        <taxon>Nymphalidae</taxon>
        <taxon>Nymphalinae</taxon>
        <taxon>Euphydryas</taxon>
    </lineage>
</organism>
<evidence type="ECO:0000259" key="3">
    <source>
        <dbReference type="Pfam" id="PF00339"/>
    </source>
</evidence>
<evidence type="ECO:0000256" key="2">
    <source>
        <dbReference type="SAM" id="MobiDB-lite"/>
    </source>
</evidence>
<dbReference type="PANTHER" id="PTHR11792">
    <property type="entry name" value="ARRESTIN"/>
    <property type="match status" value="1"/>
</dbReference>
<evidence type="ECO:0000256" key="1">
    <source>
        <dbReference type="ARBA" id="ARBA00005298"/>
    </source>
</evidence>
<dbReference type="InterPro" id="IPR011021">
    <property type="entry name" value="Arrestin-like_N"/>
</dbReference>